<dbReference type="SMART" id="SM00827">
    <property type="entry name" value="PKS_AT"/>
    <property type="match status" value="1"/>
</dbReference>
<reference evidence="13 14" key="1">
    <citation type="submission" date="2015-10" db="EMBL/GenBank/DDBJ databases">
        <title>Draft genome sequence of Streptomyces griseoruber DSM 40281, type strain for the species Streptomyces griseoruber.</title>
        <authorList>
            <person name="Ruckert C."/>
            <person name="Winkler A."/>
            <person name="Kalinowski J."/>
            <person name="Kampfer P."/>
            <person name="Glaeser S."/>
        </authorList>
    </citation>
    <scope>NUCLEOTIDE SEQUENCE [LARGE SCALE GENOMIC DNA]</scope>
    <source>
        <strain evidence="13 14">DSM 40281</strain>
    </source>
</reference>
<dbReference type="SUPFAM" id="SSF52151">
    <property type="entry name" value="FabD/lysophospholipase-like"/>
    <property type="match status" value="1"/>
</dbReference>
<organism evidence="13 14">
    <name type="scientific">Streptomyces griseoruber</name>
    <dbReference type="NCBI Taxonomy" id="1943"/>
    <lineage>
        <taxon>Bacteria</taxon>
        <taxon>Bacillati</taxon>
        <taxon>Actinomycetota</taxon>
        <taxon>Actinomycetes</taxon>
        <taxon>Kitasatosporales</taxon>
        <taxon>Streptomycetaceae</taxon>
        <taxon>Streptomyces</taxon>
    </lineage>
</organism>
<feature type="domain" description="Malonyl-CoA:ACP transacylase (MAT)" evidence="12">
    <location>
        <begin position="5"/>
        <end position="291"/>
    </location>
</feature>
<keyword evidence="5" id="KW-0444">Lipid biosynthesis</keyword>
<evidence type="ECO:0000256" key="3">
    <source>
        <dbReference type="ARBA" id="ARBA00013258"/>
    </source>
</evidence>
<keyword evidence="6 13" id="KW-0808">Transferase</keyword>
<evidence type="ECO:0000259" key="12">
    <source>
        <dbReference type="SMART" id="SM00827"/>
    </source>
</evidence>
<comment type="catalytic activity">
    <reaction evidence="11">
        <text>holo-[ACP] + malonyl-CoA = malonyl-[ACP] + CoA</text>
        <dbReference type="Rhea" id="RHEA:41792"/>
        <dbReference type="Rhea" id="RHEA-COMP:9623"/>
        <dbReference type="Rhea" id="RHEA-COMP:9685"/>
        <dbReference type="ChEBI" id="CHEBI:57287"/>
        <dbReference type="ChEBI" id="CHEBI:57384"/>
        <dbReference type="ChEBI" id="CHEBI:64479"/>
        <dbReference type="ChEBI" id="CHEBI:78449"/>
        <dbReference type="EC" id="2.3.1.39"/>
    </reaction>
</comment>
<proteinExistence type="inferred from homology"/>
<comment type="similarity">
    <text evidence="2">Belongs to the FabD family.</text>
</comment>
<keyword evidence="7" id="KW-0276">Fatty acid metabolism</keyword>
<dbReference type="InterPro" id="IPR016036">
    <property type="entry name" value="Malonyl_transacylase_ACP-bd"/>
</dbReference>
<evidence type="ECO:0000256" key="6">
    <source>
        <dbReference type="ARBA" id="ARBA00022679"/>
    </source>
</evidence>
<dbReference type="EC" id="2.3.1.39" evidence="3"/>
<evidence type="ECO:0000313" key="13">
    <source>
        <dbReference type="EMBL" id="KUN87179.1"/>
    </source>
</evidence>
<dbReference type="GO" id="GO:0006633">
    <property type="term" value="P:fatty acid biosynthetic process"/>
    <property type="evidence" value="ECO:0007669"/>
    <property type="project" value="UniProtKB-KW"/>
</dbReference>
<accession>A0A124I4N3</accession>
<evidence type="ECO:0000256" key="7">
    <source>
        <dbReference type="ARBA" id="ARBA00022832"/>
    </source>
</evidence>
<keyword evidence="9" id="KW-0275">Fatty acid biosynthesis</keyword>
<evidence type="ECO:0000256" key="1">
    <source>
        <dbReference type="ARBA" id="ARBA00005194"/>
    </source>
</evidence>
<evidence type="ECO:0000256" key="8">
    <source>
        <dbReference type="ARBA" id="ARBA00023098"/>
    </source>
</evidence>
<dbReference type="Gene3D" id="3.30.70.250">
    <property type="entry name" value="Malonyl-CoA ACP transacylase, ACP-binding"/>
    <property type="match status" value="1"/>
</dbReference>
<dbReference type="OrthoDB" id="3248271at2"/>
<dbReference type="GO" id="GO:0005829">
    <property type="term" value="C:cytosol"/>
    <property type="evidence" value="ECO:0007669"/>
    <property type="project" value="TreeGrafter"/>
</dbReference>
<evidence type="ECO:0000256" key="5">
    <source>
        <dbReference type="ARBA" id="ARBA00022516"/>
    </source>
</evidence>
<dbReference type="Pfam" id="PF00698">
    <property type="entry name" value="Acyl_transf_1"/>
    <property type="match status" value="1"/>
</dbReference>
<dbReference type="RefSeq" id="WP_055632998.1">
    <property type="nucleotide sequence ID" value="NZ_JBIRRP010000006.1"/>
</dbReference>
<dbReference type="InterPro" id="IPR050858">
    <property type="entry name" value="Mal-CoA-ACP_Trans/PKS_FabD"/>
</dbReference>
<keyword evidence="14" id="KW-1185">Reference proteome</keyword>
<dbReference type="FunFam" id="3.30.70.250:FF:000002">
    <property type="entry name" value="Malonyl CoA-ACP transacylase"/>
    <property type="match status" value="1"/>
</dbReference>
<dbReference type="Proteomes" id="UP000052982">
    <property type="component" value="Unassembled WGS sequence"/>
</dbReference>
<dbReference type="Gene3D" id="3.40.366.10">
    <property type="entry name" value="Malonyl-Coenzyme A Acyl Carrier Protein, domain 2"/>
    <property type="match status" value="1"/>
</dbReference>
<evidence type="ECO:0000256" key="2">
    <source>
        <dbReference type="ARBA" id="ARBA00008217"/>
    </source>
</evidence>
<keyword evidence="8" id="KW-0443">Lipid metabolism</keyword>
<evidence type="ECO:0000256" key="10">
    <source>
        <dbReference type="ARBA" id="ARBA00023315"/>
    </source>
</evidence>
<evidence type="ECO:0000256" key="9">
    <source>
        <dbReference type="ARBA" id="ARBA00023160"/>
    </source>
</evidence>
<dbReference type="InterPro" id="IPR001227">
    <property type="entry name" value="Ac_transferase_dom_sf"/>
</dbReference>
<dbReference type="EMBL" id="LMWW01000008">
    <property type="protein sequence ID" value="KUN87179.1"/>
    <property type="molecule type" value="Genomic_DNA"/>
</dbReference>
<dbReference type="STRING" id="1943.AQJ64_07825"/>
<protein>
    <recommendedName>
        <fullName evidence="4">Malonyl CoA-acyl carrier protein transacylase</fullName>
        <ecNumber evidence="3">2.3.1.39</ecNumber>
    </recommendedName>
</protein>
<gene>
    <name evidence="13" type="ORF">AQJ64_07825</name>
</gene>
<dbReference type="AlphaFoldDB" id="A0A124I4N3"/>
<dbReference type="PANTHER" id="PTHR42681:SF1">
    <property type="entry name" value="MALONYL-COA-ACYL CARRIER PROTEIN TRANSACYLASE, MITOCHONDRIAL"/>
    <property type="match status" value="1"/>
</dbReference>
<evidence type="ECO:0000313" key="14">
    <source>
        <dbReference type="Proteomes" id="UP000052982"/>
    </source>
</evidence>
<comment type="pathway">
    <text evidence="1">Lipid metabolism; fatty acid biosynthesis.</text>
</comment>
<dbReference type="PANTHER" id="PTHR42681">
    <property type="entry name" value="MALONYL-COA-ACYL CARRIER PROTEIN TRANSACYLASE, MITOCHONDRIAL"/>
    <property type="match status" value="1"/>
</dbReference>
<dbReference type="GO" id="GO:0004314">
    <property type="term" value="F:[acyl-carrier-protein] S-malonyltransferase activity"/>
    <property type="evidence" value="ECO:0007669"/>
    <property type="project" value="UniProtKB-EC"/>
</dbReference>
<evidence type="ECO:0000256" key="4">
    <source>
        <dbReference type="ARBA" id="ARBA00018953"/>
    </source>
</evidence>
<dbReference type="SUPFAM" id="SSF55048">
    <property type="entry name" value="Probable ACP-binding domain of malonyl-CoA ACP transacylase"/>
    <property type="match status" value="1"/>
</dbReference>
<keyword evidence="10" id="KW-0012">Acyltransferase</keyword>
<name>A0A124I4N3_9ACTN</name>
<dbReference type="InterPro" id="IPR014043">
    <property type="entry name" value="Acyl_transferase_dom"/>
</dbReference>
<evidence type="ECO:0000256" key="11">
    <source>
        <dbReference type="ARBA" id="ARBA00048462"/>
    </source>
</evidence>
<dbReference type="InterPro" id="IPR016035">
    <property type="entry name" value="Acyl_Trfase/lysoPLipase"/>
</dbReference>
<sequence length="305" mass="31091">MLVLVAPGQGAQTPGFLTPWLDLPGVEDRLRALSAAIDLDLVHYGTNADADEIRDTAIAQPLLVAAGIVSTTALGAVRPGAVAGHSVGEITAAVSAGVLDDIAALTLVRRRGLAMAEAAAVTATGMSALLGGDPEVTVPHLEKLGLTPANVNGAGQIVAAGTLEQLAALNEDKPEGVRKVVPLKVAGAFHTHHMAPAVETLAKAAAELAPADPTVRYVSNKDGRTVATGAEVLERLVGQVANPVRWDLCMETFKELGATAIIEVCPGGTLVGLAKRALPGVKTLALKTPDDLDAARELLSEHGAA</sequence>
<comment type="caution">
    <text evidence="13">The sequence shown here is derived from an EMBL/GenBank/DDBJ whole genome shotgun (WGS) entry which is preliminary data.</text>
</comment>